<dbReference type="InterPro" id="IPR003033">
    <property type="entry name" value="SCP2_sterol-bd_dom"/>
</dbReference>
<dbReference type="Gene3D" id="3.40.50.300">
    <property type="entry name" value="P-loop containing nucleotide triphosphate hydrolases"/>
    <property type="match status" value="2"/>
</dbReference>
<dbReference type="GO" id="GO:0016020">
    <property type="term" value="C:membrane"/>
    <property type="evidence" value="ECO:0007669"/>
    <property type="project" value="UniProtKB-SubCell"/>
</dbReference>
<feature type="transmembrane region" description="Helical" evidence="10">
    <location>
        <begin position="514"/>
        <end position="533"/>
    </location>
</feature>
<evidence type="ECO:0000256" key="9">
    <source>
        <dbReference type="SAM" id="MobiDB-lite"/>
    </source>
</evidence>
<evidence type="ECO:0000256" key="6">
    <source>
        <dbReference type="ARBA" id="ARBA00022840"/>
    </source>
</evidence>
<dbReference type="Pfam" id="PF00664">
    <property type="entry name" value="ABC_membrane"/>
    <property type="match status" value="2"/>
</dbReference>
<protein>
    <submittedName>
        <fullName evidence="13">Abc transporter</fullName>
    </submittedName>
</protein>
<feature type="compositionally biased region" description="Polar residues" evidence="9">
    <location>
        <begin position="1525"/>
        <end position="1540"/>
    </location>
</feature>
<dbReference type="Pfam" id="PF00005">
    <property type="entry name" value="ABC_tran"/>
    <property type="match status" value="2"/>
</dbReference>
<dbReference type="SMART" id="SM00382">
    <property type="entry name" value="AAA"/>
    <property type="match status" value="2"/>
</dbReference>
<evidence type="ECO:0000256" key="8">
    <source>
        <dbReference type="ARBA" id="ARBA00023136"/>
    </source>
</evidence>
<feature type="compositionally biased region" description="Polar residues" evidence="9">
    <location>
        <begin position="9"/>
        <end position="25"/>
    </location>
</feature>
<dbReference type="PANTHER" id="PTHR24223">
    <property type="entry name" value="ATP-BINDING CASSETTE SUB-FAMILY C"/>
    <property type="match status" value="1"/>
</dbReference>
<feature type="region of interest" description="Disordered" evidence="9">
    <location>
        <begin position="1"/>
        <end position="25"/>
    </location>
</feature>
<dbReference type="PROSITE" id="PS50929">
    <property type="entry name" value="ABC_TM1F"/>
    <property type="match status" value="2"/>
</dbReference>
<feature type="transmembrane region" description="Helical" evidence="10">
    <location>
        <begin position="539"/>
        <end position="558"/>
    </location>
</feature>
<dbReference type="PROSITE" id="PS50893">
    <property type="entry name" value="ABC_TRANSPORTER_2"/>
    <property type="match status" value="2"/>
</dbReference>
<feature type="transmembrane region" description="Helical" evidence="10">
    <location>
        <begin position="419"/>
        <end position="440"/>
    </location>
</feature>
<comment type="subcellular location">
    <subcellularLocation>
        <location evidence="1">Membrane</location>
        <topology evidence="1">Multi-pass membrane protein</topology>
    </subcellularLocation>
</comment>
<reference evidence="13" key="1">
    <citation type="submission" date="2014-08" db="EMBL/GenBank/DDBJ databases">
        <authorList>
            <person name="Sharma Rahul"/>
            <person name="Thines Marco"/>
        </authorList>
    </citation>
    <scope>NUCLEOTIDE SEQUENCE</scope>
</reference>
<dbReference type="GO" id="GO:0005524">
    <property type="term" value="F:ATP binding"/>
    <property type="evidence" value="ECO:0007669"/>
    <property type="project" value="UniProtKB-KW"/>
</dbReference>
<name>A0A0F7SHN7_PHARH</name>
<keyword evidence="3" id="KW-0813">Transport</keyword>
<feature type="transmembrane region" description="Helical" evidence="10">
    <location>
        <begin position="944"/>
        <end position="971"/>
    </location>
</feature>
<dbReference type="InterPro" id="IPR036640">
    <property type="entry name" value="ABC1_TM_sf"/>
</dbReference>
<feature type="domain" description="ABC transporter" evidence="11">
    <location>
        <begin position="1261"/>
        <end position="1499"/>
    </location>
</feature>
<feature type="region of interest" description="Disordered" evidence="9">
    <location>
        <begin position="1525"/>
        <end position="1584"/>
    </location>
</feature>
<feature type="transmembrane region" description="Helical" evidence="10">
    <location>
        <begin position="991"/>
        <end position="1016"/>
    </location>
</feature>
<evidence type="ECO:0000313" key="13">
    <source>
        <dbReference type="EMBL" id="CDZ96537.1"/>
    </source>
</evidence>
<feature type="domain" description="ABC transporter" evidence="11">
    <location>
        <begin position="652"/>
        <end position="872"/>
    </location>
</feature>
<dbReference type="InterPro" id="IPR003593">
    <property type="entry name" value="AAA+_ATPase"/>
</dbReference>
<keyword evidence="8 10" id="KW-0472">Membrane</keyword>
<dbReference type="SUPFAM" id="SSF52540">
    <property type="entry name" value="P-loop containing nucleoside triphosphate hydrolases"/>
    <property type="match status" value="2"/>
</dbReference>
<feature type="transmembrane region" description="Helical" evidence="10">
    <location>
        <begin position="1058"/>
        <end position="1076"/>
    </location>
</feature>
<dbReference type="CDD" id="cd03244">
    <property type="entry name" value="ABCC_MRP_domain2"/>
    <property type="match status" value="1"/>
</dbReference>
<accession>A0A0F7SHN7</accession>
<evidence type="ECO:0000259" key="11">
    <source>
        <dbReference type="PROSITE" id="PS50893"/>
    </source>
</evidence>
<evidence type="ECO:0000256" key="2">
    <source>
        <dbReference type="ARBA" id="ARBA00009726"/>
    </source>
</evidence>
<dbReference type="FunFam" id="3.30.1050.10:FF:000001">
    <property type="entry name" value="Putative Non-specific lipid-transfer protein"/>
    <property type="match status" value="1"/>
</dbReference>
<dbReference type="CDD" id="cd18606">
    <property type="entry name" value="ABC_6TM_YOR1_D2_like"/>
    <property type="match status" value="1"/>
</dbReference>
<comment type="similarity">
    <text evidence="2">Belongs to the ABC transporter superfamily. ABCC family. Conjugate transporter (TC 3.A.1.208) subfamily.</text>
</comment>
<feature type="transmembrane region" description="Helical" evidence="10">
    <location>
        <begin position="1082"/>
        <end position="1101"/>
    </location>
</feature>
<dbReference type="PROSITE" id="PS00211">
    <property type="entry name" value="ABC_TRANSPORTER_1"/>
    <property type="match status" value="2"/>
</dbReference>
<dbReference type="InterPro" id="IPR011527">
    <property type="entry name" value="ABC1_TM_dom"/>
</dbReference>
<feature type="region of interest" description="Disordered" evidence="9">
    <location>
        <begin position="619"/>
        <end position="667"/>
    </location>
</feature>
<feature type="compositionally biased region" description="Basic and acidic residues" evidence="9">
    <location>
        <begin position="94"/>
        <end position="130"/>
    </location>
</feature>
<dbReference type="InterPro" id="IPR027417">
    <property type="entry name" value="P-loop_NTPase"/>
</dbReference>
<evidence type="ECO:0000256" key="1">
    <source>
        <dbReference type="ARBA" id="ARBA00004141"/>
    </source>
</evidence>
<dbReference type="GO" id="GO:0016887">
    <property type="term" value="F:ATP hydrolysis activity"/>
    <property type="evidence" value="ECO:0007669"/>
    <property type="project" value="InterPro"/>
</dbReference>
<dbReference type="InterPro" id="IPR003439">
    <property type="entry name" value="ABC_transporter-like_ATP-bd"/>
</dbReference>
<dbReference type="InterPro" id="IPR036527">
    <property type="entry name" value="SCP2_sterol-bd_dom_sf"/>
</dbReference>
<dbReference type="FunFam" id="1.20.1560.10:FF:000010">
    <property type="entry name" value="Multidrug resistance-associated ABC transporter"/>
    <property type="match status" value="1"/>
</dbReference>
<dbReference type="FunFam" id="3.40.50.300:FF:000997">
    <property type="entry name" value="Multidrug resistance-associated protein 1"/>
    <property type="match status" value="1"/>
</dbReference>
<dbReference type="SUPFAM" id="SSF90123">
    <property type="entry name" value="ABC transporter transmembrane region"/>
    <property type="match status" value="2"/>
</dbReference>
<evidence type="ECO:0000256" key="7">
    <source>
        <dbReference type="ARBA" id="ARBA00022989"/>
    </source>
</evidence>
<feature type="compositionally biased region" description="Basic residues" evidence="9">
    <location>
        <begin position="622"/>
        <end position="633"/>
    </location>
</feature>
<dbReference type="InterPro" id="IPR017871">
    <property type="entry name" value="ABC_transporter-like_CS"/>
</dbReference>
<evidence type="ECO:0000256" key="4">
    <source>
        <dbReference type="ARBA" id="ARBA00022692"/>
    </source>
</evidence>
<evidence type="ECO:0000256" key="10">
    <source>
        <dbReference type="SAM" id="Phobius"/>
    </source>
</evidence>
<feature type="region of interest" description="Disordered" evidence="9">
    <location>
        <begin position="52"/>
        <end position="130"/>
    </location>
</feature>
<feature type="transmembrane region" description="Helical" evidence="10">
    <location>
        <begin position="1167"/>
        <end position="1189"/>
    </location>
</feature>
<dbReference type="EMBL" id="LN483144">
    <property type="protein sequence ID" value="CDZ96537.1"/>
    <property type="molecule type" value="Genomic_DNA"/>
</dbReference>
<dbReference type="Gene3D" id="3.30.1050.10">
    <property type="entry name" value="SCP2 sterol-binding domain"/>
    <property type="match status" value="1"/>
</dbReference>
<dbReference type="FunFam" id="3.40.50.300:FF:000565">
    <property type="entry name" value="ABC bile acid transporter"/>
    <property type="match status" value="1"/>
</dbReference>
<keyword evidence="5" id="KW-0547">Nucleotide-binding</keyword>
<feature type="domain" description="ABC transmembrane type-1" evidence="12">
    <location>
        <begin position="950"/>
        <end position="1223"/>
    </location>
</feature>
<proteinExistence type="inferred from homology"/>
<dbReference type="GO" id="GO:0140359">
    <property type="term" value="F:ABC-type transporter activity"/>
    <property type="evidence" value="ECO:0007669"/>
    <property type="project" value="InterPro"/>
</dbReference>
<dbReference type="InterPro" id="IPR050173">
    <property type="entry name" value="ABC_transporter_C-like"/>
</dbReference>
<evidence type="ECO:0000256" key="3">
    <source>
        <dbReference type="ARBA" id="ARBA00022448"/>
    </source>
</evidence>
<evidence type="ECO:0000256" key="5">
    <source>
        <dbReference type="ARBA" id="ARBA00022741"/>
    </source>
</evidence>
<dbReference type="CDD" id="cd03250">
    <property type="entry name" value="ABCC_MRP_domain1"/>
    <property type="match status" value="1"/>
</dbReference>
<keyword evidence="7 10" id="KW-1133">Transmembrane helix</keyword>
<dbReference type="PANTHER" id="PTHR24223:SF456">
    <property type="entry name" value="MULTIDRUG RESISTANCE-ASSOCIATED PROTEIN LETHAL(2)03659"/>
    <property type="match status" value="1"/>
</dbReference>
<dbReference type="Pfam" id="PF02036">
    <property type="entry name" value="SCP2"/>
    <property type="match status" value="1"/>
</dbReference>
<organism evidence="13">
    <name type="scientific">Phaffia rhodozyma</name>
    <name type="common">Yeast</name>
    <name type="synonym">Xanthophyllomyces dendrorhous</name>
    <dbReference type="NCBI Taxonomy" id="264483"/>
    <lineage>
        <taxon>Eukaryota</taxon>
        <taxon>Fungi</taxon>
        <taxon>Dikarya</taxon>
        <taxon>Basidiomycota</taxon>
        <taxon>Agaricomycotina</taxon>
        <taxon>Tremellomycetes</taxon>
        <taxon>Cystofilobasidiales</taxon>
        <taxon>Mrakiaceae</taxon>
        <taxon>Phaffia</taxon>
    </lineage>
</organism>
<dbReference type="Gene3D" id="1.20.1560.10">
    <property type="entry name" value="ABC transporter type 1, transmembrane domain"/>
    <property type="match status" value="2"/>
</dbReference>
<dbReference type="CDD" id="cd18597">
    <property type="entry name" value="ABC_6TM_YOR1_D1_like"/>
    <property type="match status" value="1"/>
</dbReference>
<evidence type="ECO:0000259" key="12">
    <source>
        <dbReference type="PROSITE" id="PS50929"/>
    </source>
</evidence>
<feature type="compositionally biased region" description="Polar residues" evidence="9">
    <location>
        <begin position="1548"/>
        <end position="1579"/>
    </location>
</feature>
<feature type="compositionally biased region" description="Basic and acidic residues" evidence="9">
    <location>
        <begin position="648"/>
        <end position="664"/>
    </location>
</feature>
<feature type="compositionally biased region" description="Basic and acidic residues" evidence="9">
    <location>
        <begin position="52"/>
        <end position="61"/>
    </location>
</feature>
<feature type="domain" description="ABC transmembrane type-1" evidence="12">
    <location>
        <begin position="293"/>
        <end position="570"/>
    </location>
</feature>
<keyword evidence="6" id="KW-0067">ATP-binding</keyword>
<keyword evidence="4 10" id="KW-0812">Transmembrane</keyword>
<sequence>MAHSHDNSDPSFRSTGTDSIVTSPQDLERIVLNGQFDTARGPDLSLAREIADGETVEKGVDKPLTFDAPTYIPPPPVSNPDSSVTLPTSAPAKQTERDIEKGILSDPSSLEKHEFDDAKGDQEPKEYGRGVEDLKVTWKSFIPFSKPTPPPHPPRTMDDAPRSPEFQAGIISRHFFTWPQPMMFLGSQRPLQDTDLWVLDKDFADSKILSDKLMAAWERRVREADAYNTMLANGELKPSVFRRVCWMITKASEEEWRTKSGRKRPSLMYACNEVIFKWYWTGGAYKLLGDCNQILTPLLIKYIINFIKQSSTARANGQAPPNVGRGVGAAIGLSGMILLASLCNHQFFYRSTGTGVLLRGALISCIYEKGLKLTGKERVDGLGHGKLINHISTDVSRIDFAAGFFHLIIVSPIQACICLILLCLNLGWAAVLGFVFFVVITPLQTKAMKVLFSQRLKAMIWTDQRSKLLSELLNGMKLIKFFAWELPYLDRLNHIRTQELGYIKNLLLVRSANTALAVCLPVLSSVISFLIYGATHGGLNIGDVFASLALFQLLRLPLSMLPMALSSATDAVHAFGRLETLFLAKTLSDDQIIEPNSEYAINVSGASFEWDAAAPLEEGTKKNKKSKIGKRKTQGGVSGAGVGPAGSETKEGGEEDNGRDKEKPFGLNNVEMRIKRGQLVAVVGAVGSGKSSLLQALIGEMRKTAGTITFSGSIGYCPQTAWIQNATIRENILFGQPWDEERYWAAVRAASLEADLEILSGGDATAIGEKGINLSGGQKQRVSIARMIYFDADIVLLDDPLSAVDAHVGKSLFYNAIDGALQGKTRILVTHQLHFLAFVDHIICINNGQFAEQGPYEKLIAQEGSFSRLMKDFGNVEEPDEQKIEDVVEDVEETKPHIPEPVSAPEDRSRFTKQGDKLITTEERYTGAVGGRVYKNYFKAGRGVILVPMLLITMCLSQVATVMTSYVLIWWQEGKYGFPIGIYMTLYGTLAVASAVFTFLMGAVFAFVTFYASVSLHRQALARVMKAPQSFFDTTPLGRIQNRFGKDMDNVDNQLPEGFRMVIITLSQIMGSIILIAVVQPYFLIACVPVFYCLFLGAAFYRRTARELKRLDSILRSSIYSHFGESLNGLSTIRAYGEIPRFIRENHVMIDYENRAYYMTILSQRWLGVRIDALGNLLVLVCSILSITLHDISAAEAGLALGYVISIVQAFSWLVRQVAEVENDSTSVERILHYADELQIEAPHDIPETTPPASWPQEGKISFRQVHMSYRPGLPEVLKGFTMEVKGGEKIGVVGRTGAGKSTIMQALFRLVEISKGRIEVDGVDISKLGLSNLRKGLSIIPQEPLLFSGTIRSNLDPFGIYPDDRLWDAMKRAYLTETDSGNTSSQKFTLETVVEDEGLNLSVGERSLVSLARALTKDAKVVVLDEATASVDMETDSKIQETIAKEFKDKTILCIAHRLRTILNYDRICVMDQGSIVEFDTPVNLYLNPDGIFRSMCEKSSISLEEIRSAYQASASRKLLYTSSQMASAGSQPVPQTKDSPNEPLPVSNTSSSEKGNMVSNPSDTMGSQRTDGKSSGSPDLKEEGFKAADILTALGDGLSKMSEQEKKTTIKKTNGIFQLNIKNAGKEAIWTIDLKKDGDVVKGPKGKPDVIIFMDDAVFTSLADGTLNAQKAFMSGKLKIKGNIMLSTKLDSVLKSAKAKL</sequence>
<dbReference type="SUPFAM" id="SSF55718">
    <property type="entry name" value="SCP-like"/>
    <property type="match status" value="1"/>
</dbReference>